<evidence type="ECO:0000313" key="4">
    <source>
        <dbReference type="EMBL" id="KAL3760321.1"/>
    </source>
</evidence>
<dbReference type="PANTHER" id="PTHR48104">
    <property type="entry name" value="METACASPASE-4"/>
    <property type="match status" value="1"/>
</dbReference>
<feature type="compositionally biased region" description="Polar residues" evidence="2">
    <location>
        <begin position="80"/>
        <end position="89"/>
    </location>
</feature>
<dbReference type="EMBL" id="JALLBG020000189">
    <property type="protein sequence ID" value="KAL3760321.1"/>
    <property type="molecule type" value="Genomic_DNA"/>
</dbReference>
<gene>
    <name evidence="4" type="ORF">ACHAWU_006319</name>
</gene>
<feature type="compositionally biased region" description="Low complexity" evidence="2">
    <location>
        <begin position="1"/>
        <end position="16"/>
    </location>
</feature>
<feature type="domain" description="Peptidase C14 caspase" evidence="3">
    <location>
        <begin position="315"/>
        <end position="466"/>
    </location>
</feature>
<organism evidence="4 5">
    <name type="scientific">Discostella pseudostelligera</name>
    <dbReference type="NCBI Taxonomy" id="259834"/>
    <lineage>
        <taxon>Eukaryota</taxon>
        <taxon>Sar</taxon>
        <taxon>Stramenopiles</taxon>
        <taxon>Ochrophyta</taxon>
        <taxon>Bacillariophyta</taxon>
        <taxon>Coscinodiscophyceae</taxon>
        <taxon>Thalassiosirophycidae</taxon>
        <taxon>Stephanodiscales</taxon>
        <taxon>Stephanodiscaceae</taxon>
        <taxon>Discostella</taxon>
    </lineage>
</organism>
<sequence>MPSSKPSRQQNNRSRSNPPPPPPKRQSSSGKSSKTRSKSNGRGGDADGDGDGKGRSKSSNNEDALTTYKTQSSRTHESSNRINRSTSSKVRPKESSGVSASVDGRQSRSKSKKLQPQQQQQQQHGASDSEISRSRSKPKTKKSPSSSSKQQSKTNTKSSSTTTTSPSKTTSRSSTSAKKPPKNKKKDKKLFADNARKAIPASIRMISGSHDTQTSADVSNISSQFQLPNPAGRSGGACTAALLNVLYHNHKHGTNNTKDEAVSWVDVLHHMREILQSKGFTQLPQLTSSRMIDVQHDHFVITPDDGSFQPTKNTQRAVLIGINYTGQSGQLSGCHNDVHNIAKYLMDVQGFRKENVTILLDDGVHKSPTKSAILSAYKRLVKESKNGDVVFCHYSGHGGRVRDENGDEEDGYDETLIPLDFKQSGHIRDDDLLRILIHPMPAGVTMTCLMDCCHSGTVLDLPYRFVADDDCEEMVINDRVNFSDAIWSGMGLALGMVAGTAVAAAVASGATAAAAEVAKAASVPPEMMILGGGPNAIHEYSDSDCCVIL</sequence>
<dbReference type="PANTHER" id="PTHR48104:SF30">
    <property type="entry name" value="METACASPASE-1"/>
    <property type="match status" value="1"/>
</dbReference>
<comment type="similarity">
    <text evidence="1">Belongs to the peptidase C14B family.</text>
</comment>
<protein>
    <recommendedName>
        <fullName evidence="3">Peptidase C14 caspase domain-containing protein</fullName>
    </recommendedName>
</protein>
<dbReference type="SUPFAM" id="SSF52129">
    <property type="entry name" value="Caspase-like"/>
    <property type="match status" value="1"/>
</dbReference>
<dbReference type="Pfam" id="PF00656">
    <property type="entry name" value="Peptidase_C14"/>
    <property type="match status" value="1"/>
</dbReference>
<dbReference type="InterPro" id="IPR050452">
    <property type="entry name" value="Metacaspase"/>
</dbReference>
<feature type="compositionally biased region" description="Low complexity" evidence="2">
    <location>
        <begin position="143"/>
        <end position="178"/>
    </location>
</feature>
<feature type="compositionally biased region" description="Basic residues" evidence="2">
    <location>
        <begin position="179"/>
        <end position="188"/>
    </location>
</feature>
<dbReference type="InterPro" id="IPR029030">
    <property type="entry name" value="Caspase-like_dom_sf"/>
</dbReference>
<feature type="compositionally biased region" description="Low complexity" evidence="2">
    <location>
        <begin position="114"/>
        <end position="123"/>
    </location>
</feature>
<dbReference type="InterPro" id="IPR011600">
    <property type="entry name" value="Pept_C14_caspase"/>
</dbReference>
<comment type="caution">
    <text evidence="4">The sequence shown here is derived from an EMBL/GenBank/DDBJ whole genome shotgun (WGS) entry which is preliminary data.</text>
</comment>
<dbReference type="AlphaFoldDB" id="A0ABD3M8E6"/>
<feature type="compositionally biased region" description="Polar residues" evidence="2">
    <location>
        <begin position="61"/>
        <end position="73"/>
    </location>
</feature>
<name>A0ABD3M8E6_9STRA</name>
<evidence type="ECO:0000256" key="2">
    <source>
        <dbReference type="SAM" id="MobiDB-lite"/>
    </source>
</evidence>
<evidence type="ECO:0000256" key="1">
    <source>
        <dbReference type="ARBA" id="ARBA00009005"/>
    </source>
</evidence>
<reference evidence="4 5" key="1">
    <citation type="submission" date="2024-10" db="EMBL/GenBank/DDBJ databases">
        <title>Updated reference genomes for cyclostephanoid diatoms.</title>
        <authorList>
            <person name="Roberts W.R."/>
            <person name="Alverson A.J."/>
        </authorList>
    </citation>
    <scope>NUCLEOTIDE SEQUENCE [LARGE SCALE GENOMIC DNA]</scope>
    <source>
        <strain evidence="4 5">AJA232-27</strain>
    </source>
</reference>
<dbReference type="Gene3D" id="3.40.50.12660">
    <property type="match status" value="2"/>
</dbReference>
<evidence type="ECO:0000259" key="3">
    <source>
        <dbReference type="Pfam" id="PF00656"/>
    </source>
</evidence>
<feature type="region of interest" description="Disordered" evidence="2">
    <location>
        <begin position="1"/>
        <end position="192"/>
    </location>
</feature>
<proteinExistence type="inferred from homology"/>
<evidence type="ECO:0000313" key="5">
    <source>
        <dbReference type="Proteomes" id="UP001530293"/>
    </source>
</evidence>
<dbReference type="Proteomes" id="UP001530293">
    <property type="component" value="Unassembled WGS sequence"/>
</dbReference>
<accession>A0ABD3M8E6</accession>
<keyword evidence="5" id="KW-1185">Reference proteome</keyword>